<evidence type="ECO:0000313" key="3">
    <source>
        <dbReference type="Proteomes" id="UP001329313"/>
    </source>
</evidence>
<dbReference type="KEGG" id="mliy:RYJ27_07345"/>
<protein>
    <submittedName>
        <fullName evidence="2">Uncharacterized protein</fullName>
    </submittedName>
</protein>
<name>A0AAU0ME78_9MICO</name>
<dbReference type="EMBL" id="CP137080">
    <property type="protein sequence ID" value="WOQ68548.1"/>
    <property type="molecule type" value="Genomic_DNA"/>
</dbReference>
<gene>
    <name evidence="2" type="ORF">RYJ27_07345</name>
</gene>
<accession>A0AAU0ME78</accession>
<dbReference type="RefSeq" id="WP_330169689.1">
    <property type="nucleotide sequence ID" value="NZ_CP137080.1"/>
</dbReference>
<organism evidence="2 3">
    <name type="scientific">Microbacterium limosum</name>
    <dbReference type="NCBI Taxonomy" id="3079935"/>
    <lineage>
        <taxon>Bacteria</taxon>
        <taxon>Bacillati</taxon>
        <taxon>Actinomycetota</taxon>
        <taxon>Actinomycetes</taxon>
        <taxon>Micrococcales</taxon>
        <taxon>Microbacteriaceae</taxon>
        <taxon>Microbacterium</taxon>
    </lineage>
</organism>
<keyword evidence="3" id="KW-1185">Reference proteome</keyword>
<reference evidence="2 3" key="1">
    <citation type="submission" date="2023-10" db="EMBL/GenBank/DDBJ databases">
        <title>Y20.</title>
        <authorList>
            <person name="Zhang G."/>
            <person name="Ding Y."/>
        </authorList>
    </citation>
    <scope>NUCLEOTIDE SEQUENCE [LARGE SCALE GENOMIC DNA]</scope>
    <source>
        <strain evidence="2 3">Y20</strain>
    </source>
</reference>
<feature type="region of interest" description="Disordered" evidence="1">
    <location>
        <begin position="1"/>
        <end position="22"/>
    </location>
</feature>
<dbReference type="Proteomes" id="UP001329313">
    <property type="component" value="Chromosome"/>
</dbReference>
<dbReference type="AlphaFoldDB" id="A0AAU0ME78"/>
<sequence>MPGDRRRQGGAHRRLSPDDDLAHTLHGSVQSAFIVLEARLGSVLPRLGEREADEVGAIVQDLARLRDGEIRTLSAALALKHGGASELAVRSRPRDERSR</sequence>
<evidence type="ECO:0000313" key="2">
    <source>
        <dbReference type="EMBL" id="WOQ68548.1"/>
    </source>
</evidence>
<proteinExistence type="predicted"/>
<evidence type="ECO:0000256" key="1">
    <source>
        <dbReference type="SAM" id="MobiDB-lite"/>
    </source>
</evidence>